<organism evidence="3 4">
    <name type="scientific">Colocasia esculenta</name>
    <name type="common">Wild taro</name>
    <name type="synonym">Arum esculentum</name>
    <dbReference type="NCBI Taxonomy" id="4460"/>
    <lineage>
        <taxon>Eukaryota</taxon>
        <taxon>Viridiplantae</taxon>
        <taxon>Streptophyta</taxon>
        <taxon>Embryophyta</taxon>
        <taxon>Tracheophyta</taxon>
        <taxon>Spermatophyta</taxon>
        <taxon>Magnoliopsida</taxon>
        <taxon>Liliopsida</taxon>
        <taxon>Araceae</taxon>
        <taxon>Aroideae</taxon>
        <taxon>Colocasieae</taxon>
        <taxon>Colocasia</taxon>
    </lineage>
</organism>
<comment type="caution">
    <text evidence="3">The sequence shown here is derived from an EMBL/GenBank/DDBJ whole genome shotgun (WGS) entry which is preliminary data.</text>
</comment>
<evidence type="ECO:0000313" key="4">
    <source>
        <dbReference type="Proteomes" id="UP000652761"/>
    </source>
</evidence>
<gene>
    <name evidence="3" type="ORF">Taro_021277</name>
</gene>
<dbReference type="InterPro" id="IPR001878">
    <property type="entry name" value="Znf_CCHC"/>
</dbReference>
<accession>A0A843UYK5</accession>
<dbReference type="InterPro" id="IPR036875">
    <property type="entry name" value="Znf_CCHC_sf"/>
</dbReference>
<dbReference type="GO" id="GO:0003676">
    <property type="term" value="F:nucleic acid binding"/>
    <property type="evidence" value="ECO:0007669"/>
    <property type="project" value="InterPro"/>
</dbReference>
<reference evidence="3" key="1">
    <citation type="submission" date="2017-07" db="EMBL/GenBank/DDBJ databases">
        <title>Taro Niue Genome Assembly and Annotation.</title>
        <authorList>
            <person name="Atibalentja N."/>
            <person name="Keating K."/>
            <person name="Fields C.J."/>
        </authorList>
    </citation>
    <scope>NUCLEOTIDE SEQUENCE</scope>
    <source>
        <strain evidence="3">Niue_2</strain>
        <tissue evidence="3">Leaf</tissue>
    </source>
</reference>
<dbReference type="AlphaFoldDB" id="A0A843UYK5"/>
<dbReference type="SMART" id="SM00343">
    <property type="entry name" value="ZnF_C2HC"/>
    <property type="match status" value="1"/>
</dbReference>
<dbReference type="Gene3D" id="4.10.60.10">
    <property type="entry name" value="Zinc finger, CCHC-type"/>
    <property type="match status" value="1"/>
</dbReference>
<keyword evidence="4" id="KW-1185">Reference proteome</keyword>
<proteinExistence type="predicted"/>
<dbReference type="GO" id="GO:0008270">
    <property type="term" value="F:zinc ion binding"/>
    <property type="evidence" value="ECO:0007669"/>
    <property type="project" value="UniProtKB-KW"/>
</dbReference>
<dbReference type="PROSITE" id="PS50158">
    <property type="entry name" value="ZF_CCHC"/>
    <property type="match status" value="1"/>
</dbReference>
<evidence type="ECO:0000259" key="2">
    <source>
        <dbReference type="PROSITE" id="PS50158"/>
    </source>
</evidence>
<keyword evidence="1" id="KW-0862">Zinc</keyword>
<protein>
    <recommendedName>
        <fullName evidence="2">CCHC-type domain-containing protein</fullName>
    </recommendedName>
</protein>
<sequence>MNATTMGGATLKPHAWICMGCRDGHEGRDKANAAPQPVPCRLLTQVKTDRVSSSSGDSLCVAFSDREGLGNLFAVFLRLRLCFLGTWCPIAAGSAAAAVICTPTLARGFGAVVEDDVLGTLAVPVVSVDAVRWSAVCRGGSRGATTTDRAGSTGPAGGEIACKTMYQNKSKKIKKSTKDKYLSTAPKMPVDIPAQTDLIGYRQGVPFDSPTDACRQICTDRTHRLLARSDIVCYECKKQGHMRGECPELKKKLKKEKFTFKKAKVMLATWSDEDEDEDAQEASGDEEIQCTMMEMTKICSENKMLNLKKIHKRKSLKMKLLKHTLLQNNLHKINFHKSKINSALQQSIM</sequence>
<dbReference type="Proteomes" id="UP000652761">
    <property type="component" value="Unassembled WGS sequence"/>
</dbReference>
<keyword evidence="1" id="KW-0479">Metal-binding</keyword>
<feature type="domain" description="CCHC-type" evidence="2">
    <location>
        <begin position="233"/>
        <end position="248"/>
    </location>
</feature>
<keyword evidence="1" id="KW-0863">Zinc-finger</keyword>
<dbReference type="SUPFAM" id="SSF57756">
    <property type="entry name" value="Retrovirus zinc finger-like domains"/>
    <property type="match status" value="1"/>
</dbReference>
<dbReference type="EMBL" id="NMUH01001082">
    <property type="protein sequence ID" value="MQL88705.1"/>
    <property type="molecule type" value="Genomic_DNA"/>
</dbReference>
<evidence type="ECO:0000313" key="3">
    <source>
        <dbReference type="EMBL" id="MQL88705.1"/>
    </source>
</evidence>
<evidence type="ECO:0000256" key="1">
    <source>
        <dbReference type="PROSITE-ProRule" id="PRU00047"/>
    </source>
</evidence>
<name>A0A843UYK5_COLES</name>